<dbReference type="Proteomes" id="UP000016930">
    <property type="component" value="Unassembled WGS sequence"/>
</dbReference>
<dbReference type="SUPFAM" id="SSF53098">
    <property type="entry name" value="Ribonuclease H-like"/>
    <property type="match status" value="1"/>
</dbReference>
<protein>
    <recommendedName>
        <fullName evidence="1">HAT C-terminal dimerisation domain-containing protein</fullName>
    </recommendedName>
</protein>
<evidence type="ECO:0000313" key="2">
    <source>
        <dbReference type="EMBL" id="EMD32067.1"/>
    </source>
</evidence>
<sequence length="64" mass="7096">QLNGHHFPVWASLARDYLAVLATSVSSERAFSSAGITITKRRNRLKGDIVEALQVLKSAFRNNL</sequence>
<feature type="non-terminal residue" evidence="2">
    <location>
        <position position="1"/>
    </location>
</feature>
<dbReference type="PANTHER" id="PTHR47611:SF1">
    <property type="entry name" value="CCHC-TYPE DOMAIN-CONTAINING PROTEIN"/>
    <property type="match status" value="1"/>
</dbReference>
<dbReference type="EMBL" id="KB445813">
    <property type="protein sequence ID" value="EMD32067.1"/>
    <property type="molecule type" value="Genomic_DNA"/>
</dbReference>
<dbReference type="Pfam" id="PF05699">
    <property type="entry name" value="Dimer_Tnp_hAT"/>
    <property type="match status" value="1"/>
</dbReference>
<accession>M2R1E2</accession>
<keyword evidence="3" id="KW-1185">Reference proteome</keyword>
<feature type="non-terminal residue" evidence="2">
    <location>
        <position position="64"/>
    </location>
</feature>
<gene>
    <name evidence="2" type="ORF">CERSUDRAFT_27740</name>
</gene>
<feature type="domain" description="HAT C-terminal dimerisation" evidence="1">
    <location>
        <begin position="2"/>
        <end position="58"/>
    </location>
</feature>
<dbReference type="HOGENOM" id="CLU_009123_15_3_1"/>
<dbReference type="InterPro" id="IPR008906">
    <property type="entry name" value="HATC_C_dom"/>
</dbReference>
<dbReference type="AlphaFoldDB" id="M2R1E2"/>
<dbReference type="PANTHER" id="PTHR47611">
    <property type="entry name" value="HAT DIMERISATION DOMAIN, C-TERMINAL"/>
    <property type="match status" value="1"/>
</dbReference>
<organism evidence="2 3">
    <name type="scientific">Ceriporiopsis subvermispora (strain B)</name>
    <name type="common">White-rot fungus</name>
    <name type="synonym">Gelatoporia subvermispora</name>
    <dbReference type="NCBI Taxonomy" id="914234"/>
    <lineage>
        <taxon>Eukaryota</taxon>
        <taxon>Fungi</taxon>
        <taxon>Dikarya</taxon>
        <taxon>Basidiomycota</taxon>
        <taxon>Agaricomycotina</taxon>
        <taxon>Agaricomycetes</taxon>
        <taxon>Polyporales</taxon>
        <taxon>Gelatoporiaceae</taxon>
        <taxon>Gelatoporia</taxon>
    </lineage>
</organism>
<dbReference type="OrthoDB" id="2802474at2759"/>
<evidence type="ECO:0000259" key="1">
    <source>
        <dbReference type="Pfam" id="PF05699"/>
    </source>
</evidence>
<proteinExistence type="predicted"/>
<evidence type="ECO:0000313" key="3">
    <source>
        <dbReference type="Proteomes" id="UP000016930"/>
    </source>
</evidence>
<name>M2R1E2_CERS8</name>
<dbReference type="GO" id="GO:0046983">
    <property type="term" value="F:protein dimerization activity"/>
    <property type="evidence" value="ECO:0007669"/>
    <property type="project" value="InterPro"/>
</dbReference>
<reference evidence="2 3" key="1">
    <citation type="journal article" date="2012" name="Proc. Natl. Acad. Sci. U.S.A.">
        <title>Comparative genomics of Ceriporiopsis subvermispora and Phanerochaete chrysosporium provide insight into selective ligninolysis.</title>
        <authorList>
            <person name="Fernandez-Fueyo E."/>
            <person name="Ruiz-Duenas F.J."/>
            <person name="Ferreira P."/>
            <person name="Floudas D."/>
            <person name="Hibbett D.S."/>
            <person name="Canessa P."/>
            <person name="Larrondo L.F."/>
            <person name="James T.Y."/>
            <person name="Seelenfreund D."/>
            <person name="Lobos S."/>
            <person name="Polanco R."/>
            <person name="Tello M."/>
            <person name="Honda Y."/>
            <person name="Watanabe T."/>
            <person name="Watanabe T."/>
            <person name="Ryu J.S."/>
            <person name="Kubicek C.P."/>
            <person name="Schmoll M."/>
            <person name="Gaskell J."/>
            <person name="Hammel K.E."/>
            <person name="St John F.J."/>
            <person name="Vanden Wymelenberg A."/>
            <person name="Sabat G."/>
            <person name="Splinter BonDurant S."/>
            <person name="Syed K."/>
            <person name="Yadav J.S."/>
            <person name="Doddapaneni H."/>
            <person name="Subramanian V."/>
            <person name="Lavin J.L."/>
            <person name="Oguiza J.A."/>
            <person name="Perez G."/>
            <person name="Pisabarro A.G."/>
            <person name="Ramirez L."/>
            <person name="Santoyo F."/>
            <person name="Master E."/>
            <person name="Coutinho P.M."/>
            <person name="Henrissat B."/>
            <person name="Lombard V."/>
            <person name="Magnuson J.K."/>
            <person name="Kuees U."/>
            <person name="Hori C."/>
            <person name="Igarashi K."/>
            <person name="Samejima M."/>
            <person name="Held B.W."/>
            <person name="Barry K.W."/>
            <person name="LaButti K.M."/>
            <person name="Lapidus A."/>
            <person name="Lindquist E.A."/>
            <person name="Lucas S.M."/>
            <person name="Riley R."/>
            <person name="Salamov A.A."/>
            <person name="Hoffmeister D."/>
            <person name="Schwenk D."/>
            <person name="Hadar Y."/>
            <person name="Yarden O."/>
            <person name="de Vries R.P."/>
            <person name="Wiebenga A."/>
            <person name="Stenlid J."/>
            <person name="Eastwood D."/>
            <person name="Grigoriev I.V."/>
            <person name="Berka R.M."/>
            <person name="Blanchette R.A."/>
            <person name="Kersten P."/>
            <person name="Martinez A.T."/>
            <person name="Vicuna R."/>
            <person name="Cullen D."/>
        </authorList>
    </citation>
    <scope>NUCLEOTIDE SEQUENCE [LARGE SCALE GENOMIC DNA]</scope>
    <source>
        <strain evidence="2 3">B</strain>
    </source>
</reference>
<dbReference type="InterPro" id="IPR012337">
    <property type="entry name" value="RNaseH-like_sf"/>
</dbReference>